<organism evidence="6 7">
    <name type="scientific">Paractinoplanes rishiriensis</name>
    <dbReference type="NCBI Taxonomy" id="1050105"/>
    <lineage>
        <taxon>Bacteria</taxon>
        <taxon>Bacillati</taxon>
        <taxon>Actinomycetota</taxon>
        <taxon>Actinomycetes</taxon>
        <taxon>Micromonosporales</taxon>
        <taxon>Micromonosporaceae</taxon>
        <taxon>Paractinoplanes</taxon>
    </lineage>
</organism>
<dbReference type="Gene3D" id="3.90.79.10">
    <property type="entry name" value="Nucleoside Triphosphate Pyrophosphohydrolase"/>
    <property type="match status" value="1"/>
</dbReference>
<name>A0A919K9X9_9ACTN</name>
<keyword evidence="7" id="KW-1185">Reference proteome</keyword>
<dbReference type="PANTHER" id="PTHR43046">
    <property type="entry name" value="GDP-MANNOSE MANNOSYL HYDROLASE"/>
    <property type="match status" value="1"/>
</dbReference>
<proteinExistence type="inferred from homology"/>
<dbReference type="PANTHER" id="PTHR43046:SF14">
    <property type="entry name" value="MUTT_NUDIX FAMILY PROTEIN"/>
    <property type="match status" value="1"/>
</dbReference>
<dbReference type="InterPro" id="IPR020476">
    <property type="entry name" value="Nudix_hydrolase"/>
</dbReference>
<reference evidence="6" key="1">
    <citation type="submission" date="2021-01" db="EMBL/GenBank/DDBJ databases">
        <title>Whole genome shotgun sequence of Actinoplanes rishiriensis NBRC 108556.</title>
        <authorList>
            <person name="Komaki H."/>
            <person name="Tamura T."/>
        </authorList>
    </citation>
    <scope>NUCLEOTIDE SEQUENCE</scope>
    <source>
        <strain evidence="6">NBRC 108556</strain>
    </source>
</reference>
<dbReference type="Proteomes" id="UP000636960">
    <property type="component" value="Unassembled WGS sequence"/>
</dbReference>
<feature type="domain" description="Nudix hydrolase" evidence="5">
    <location>
        <begin position="8"/>
        <end position="152"/>
    </location>
</feature>
<comment type="similarity">
    <text evidence="2 4">Belongs to the Nudix hydrolase family.</text>
</comment>
<gene>
    <name evidence="6" type="ORF">Ari01nite_96170</name>
</gene>
<dbReference type="GO" id="GO:0016787">
    <property type="term" value="F:hydrolase activity"/>
    <property type="evidence" value="ECO:0007669"/>
    <property type="project" value="UniProtKB-KW"/>
</dbReference>
<dbReference type="CDD" id="cd04685">
    <property type="entry name" value="NUDIX_Hydrolase"/>
    <property type="match status" value="1"/>
</dbReference>
<evidence type="ECO:0000256" key="2">
    <source>
        <dbReference type="ARBA" id="ARBA00005582"/>
    </source>
</evidence>
<evidence type="ECO:0000256" key="3">
    <source>
        <dbReference type="ARBA" id="ARBA00022801"/>
    </source>
</evidence>
<dbReference type="AlphaFoldDB" id="A0A919K9X9"/>
<evidence type="ECO:0000256" key="1">
    <source>
        <dbReference type="ARBA" id="ARBA00001946"/>
    </source>
</evidence>
<evidence type="ECO:0000256" key="4">
    <source>
        <dbReference type="RuleBase" id="RU003476"/>
    </source>
</evidence>
<evidence type="ECO:0000313" key="7">
    <source>
        <dbReference type="Proteomes" id="UP000636960"/>
    </source>
</evidence>
<evidence type="ECO:0000313" key="6">
    <source>
        <dbReference type="EMBL" id="GIF02153.1"/>
    </source>
</evidence>
<dbReference type="InterPro" id="IPR000086">
    <property type="entry name" value="NUDIX_hydrolase_dom"/>
</dbReference>
<dbReference type="SUPFAM" id="SSF55811">
    <property type="entry name" value="Nudix"/>
    <property type="match status" value="1"/>
</dbReference>
<dbReference type="InterPro" id="IPR015797">
    <property type="entry name" value="NUDIX_hydrolase-like_dom_sf"/>
</dbReference>
<evidence type="ECO:0000259" key="5">
    <source>
        <dbReference type="PROSITE" id="PS51462"/>
    </source>
</evidence>
<accession>A0A919K9X9</accession>
<dbReference type="Pfam" id="PF00293">
    <property type="entry name" value="NUDIX"/>
    <property type="match status" value="1"/>
</dbReference>
<dbReference type="PROSITE" id="PS51462">
    <property type="entry name" value="NUDIX"/>
    <property type="match status" value="1"/>
</dbReference>
<dbReference type="EMBL" id="BOMV01000122">
    <property type="protein sequence ID" value="GIF02153.1"/>
    <property type="molecule type" value="Genomic_DNA"/>
</dbReference>
<keyword evidence="3 4" id="KW-0378">Hydrolase</keyword>
<comment type="cofactor">
    <cofactor evidence="1">
        <name>Mg(2+)</name>
        <dbReference type="ChEBI" id="CHEBI:18420"/>
    </cofactor>
</comment>
<sequence length="167" mass="18380">MLRVSSPKLRHAVRAIILTEDDHVLLCPHTIPDTPGQAVWAAPGGRIESGETPLAALRRELQEEVGLVLDNNPPHVWHREVVAPDYLPGYDGAISDYFLVRTPAFLPRGTLSDGELAAENISELRWWTLQELTDYRGPDQFGPRDLATQLTALVTHGVPATPIPLGQ</sequence>
<dbReference type="PRINTS" id="PR00502">
    <property type="entry name" value="NUDIXFAMILY"/>
</dbReference>
<dbReference type="InterPro" id="IPR020084">
    <property type="entry name" value="NUDIX_hydrolase_CS"/>
</dbReference>
<protein>
    <recommendedName>
        <fullName evidence="5">Nudix hydrolase domain-containing protein</fullName>
    </recommendedName>
</protein>
<dbReference type="PROSITE" id="PS00893">
    <property type="entry name" value="NUDIX_BOX"/>
    <property type="match status" value="1"/>
</dbReference>
<comment type="caution">
    <text evidence="6">The sequence shown here is derived from an EMBL/GenBank/DDBJ whole genome shotgun (WGS) entry which is preliminary data.</text>
</comment>